<dbReference type="KEGG" id="phs:C2L64_19965"/>
<organism evidence="1 4">
    <name type="scientific">Paraburkholderia hospita</name>
    <dbReference type="NCBI Taxonomy" id="169430"/>
    <lineage>
        <taxon>Bacteria</taxon>
        <taxon>Pseudomonadati</taxon>
        <taxon>Pseudomonadota</taxon>
        <taxon>Betaproteobacteria</taxon>
        <taxon>Burkholderiales</taxon>
        <taxon>Burkholderiaceae</taxon>
        <taxon>Paraburkholderia</taxon>
    </lineage>
</organism>
<dbReference type="EMBL" id="AKAU01000328">
    <property type="protein sequence ID" value="EIM93038.1"/>
    <property type="molecule type" value="Genomic_DNA"/>
</dbReference>
<name>A0AAN1JB05_9BURK</name>
<evidence type="ECO:0000313" key="3">
    <source>
        <dbReference type="Proteomes" id="UP000004980"/>
    </source>
</evidence>
<dbReference type="Proteomes" id="UP000004980">
    <property type="component" value="Unassembled WGS sequence"/>
</dbReference>
<keyword evidence="3" id="KW-1185">Reference proteome</keyword>
<reference evidence="1 4" key="2">
    <citation type="submission" date="2018-01" db="EMBL/GenBank/DDBJ databases">
        <title>Species boundaries and ecological features among Paraburkholderia terrae DSMZ17804T, P. hospita DSMZ17164T and P. caribensis DSMZ13236T.</title>
        <authorList>
            <person name="Pratama A.A."/>
        </authorList>
    </citation>
    <scope>NUCLEOTIDE SEQUENCE [LARGE SCALE GENOMIC DNA]</scope>
    <source>
        <strain evidence="1 4">DSM 17164</strain>
    </source>
</reference>
<accession>A0AAN1JB05</accession>
<dbReference type="Proteomes" id="UP000236649">
    <property type="component" value="Chromosome 2"/>
</dbReference>
<sequence>MCQADVQRAVYSSIRARGVPAIFMPLRYNVVGLAHITCANDPPHAPLWCVWSVAWHACFVIRSPLKHEAAT</sequence>
<dbReference type="AlphaFoldDB" id="A0AAN1JB05"/>
<gene>
    <name evidence="1" type="ORF">C2L64_19965</name>
    <name evidence="2" type="ORF">WQE_51662</name>
</gene>
<evidence type="ECO:0000313" key="2">
    <source>
        <dbReference type="EMBL" id="EIM93038.1"/>
    </source>
</evidence>
<evidence type="ECO:0000313" key="4">
    <source>
        <dbReference type="Proteomes" id="UP000236649"/>
    </source>
</evidence>
<protein>
    <submittedName>
        <fullName evidence="1">Uncharacterized protein</fullName>
    </submittedName>
</protein>
<dbReference type="EMBL" id="CP026106">
    <property type="protein sequence ID" value="AUT70663.1"/>
    <property type="molecule type" value="Genomic_DNA"/>
</dbReference>
<reference evidence="2 3" key="1">
    <citation type="journal article" date="2012" name="J. Bacteriol.">
        <title>Draft Genome Sequence of the Soil Bacterium Burkholderia terrae Strain BS001, Which Interacts with Fungal Surface Structures.</title>
        <authorList>
            <person name="Nazir R."/>
            <person name="Hansen M.A."/>
            <person name="Sorensen S."/>
            <person name="van Elsas J.D."/>
        </authorList>
    </citation>
    <scope>NUCLEOTIDE SEQUENCE [LARGE SCALE GENOMIC DNA]</scope>
    <source>
        <strain evidence="2 3">BS001</strain>
    </source>
</reference>
<evidence type="ECO:0000313" key="1">
    <source>
        <dbReference type="EMBL" id="AUT70663.1"/>
    </source>
</evidence>
<proteinExistence type="predicted"/>